<organism evidence="3 4">
    <name type="scientific">Candidatus Amesbacteria bacterium GW2011_GWC1_47_15</name>
    <dbReference type="NCBI Taxonomy" id="1618364"/>
    <lineage>
        <taxon>Bacteria</taxon>
        <taxon>Candidatus Amesiibacteriota</taxon>
    </lineage>
</organism>
<proteinExistence type="predicted"/>
<dbReference type="STRING" id="1618364.UX86_C0017G0007"/>
<dbReference type="InterPro" id="IPR019554">
    <property type="entry name" value="Soluble_ligand-bd"/>
</dbReference>
<dbReference type="Pfam" id="PF10531">
    <property type="entry name" value="SLBB"/>
    <property type="match status" value="1"/>
</dbReference>
<reference evidence="3 4" key="1">
    <citation type="journal article" date="2015" name="Nature">
        <title>rRNA introns, odd ribosomes, and small enigmatic genomes across a large radiation of phyla.</title>
        <authorList>
            <person name="Brown C.T."/>
            <person name="Hug L.A."/>
            <person name="Thomas B.C."/>
            <person name="Sharon I."/>
            <person name="Castelle C.J."/>
            <person name="Singh A."/>
            <person name="Wilkins M.J."/>
            <person name="Williams K.H."/>
            <person name="Banfield J.F."/>
        </authorList>
    </citation>
    <scope>NUCLEOTIDE SEQUENCE [LARGE SCALE GENOMIC DNA]</scope>
</reference>
<protein>
    <submittedName>
        <fullName evidence="3">Late competence operon required for DNA binding and uptake</fullName>
    </submittedName>
</protein>
<dbReference type="Gene3D" id="1.10.150.320">
    <property type="entry name" value="Photosystem II 12 kDa extrinsic protein"/>
    <property type="match status" value="1"/>
</dbReference>
<dbReference type="GO" id="GO:0015627">
    <property type="term" value="C:type II protein secretion system complex"/>
    <property type="evidence" value="ECO:0007669"/>
    <property type="project" value="TreeGrafter"/>
</dbReference>
<dbReference type="GO" id="GO:0015628">
    <property type="term" value="P:protein secretion by the type II secretion system"/>
    <property type="evidence" value="ECO:0007669"/>
    <property type="project" value="TreeGrafter"/>
</dbReference>
<dbReference type="AlphaFoldDB" id="A0A0G1V1H3"/>
<evidence type="ECO:0000313" key="4">
    <source>
        <dbReference type="Proteomes" id="UP000034502"/>
    </source>
</evidence>
<keyword evidence="1" id="KW-0472">Membrane</keyword>
<gene>
    <name evidence="3" type="ORF">UX86_C0017G0007</name>
</gene>
<dbReference type="PANTHER" id="PTHR21180:SF32">
    <property type="entry name" value="ENDONUCLEASE_EXONUCLEASE_PHOSPHATASE FAMILY DOMAIN-CONTAINING PROTEIN 1"/>
    <property type="match status" value="1"/>
</dbReference>
<feature type="transmembrane region" description="Helical" evidence="1">
    <location>
        <begin position="15"/>
        <end position="33"/>
    </location>
</feature>
<evidence type="ECO:0000259" key="2">
    <source>
        <dbReference type="Pfam" id="PF10531"/>
    </source>
</evidence>
<sequence>MLLSDPAWWEERKGAVAAGLAGIVLLGAGVFWLRTGNNSEPKIEVLSASSTETDNLRNESAVLAVDVGGAVVRSGVYRLWEGARVEEAIASAGGITTDADTNWIDMNLNRSEKIRDGMKIYIPAKGAKNDQYSISNVQSNSVSSGKVDINKASQARLEELPGVGPVTAGKIVNNRPYTGTEKLLEKKIVGAKVWEQIKDLVVAW</sequence>
<dbReference type="InterPro" id="IPR051675">
    <property type="entry name" value="Endo/Exo/Phosphatase_dom_1"/>
</dbReference>
<name>A0A0G1V1H3_9BACT</name>
<dbReference type="SUPFAM" id="SSF81585">
    <property type="entry name" value="PsbU/PolX domain-like"/>
    <property type="match status" value="1"/>
</dbReference>
<feature type="domain" description="Soluble ligand binding" evidence="2">
    <location>
        <begin position="65"/>
        <end position="120"/>
    </location>
</feature>
<evidence type="ECO:0000313" key="3">
    <source>
        <dbReference type="EMBL" id="KKU63825.1"/>
    </source>
</evidence>
<keyword evidence="1" id="KW-0812">Transmembrane</keyword>
<dbReference type="EMBL" id="LCNU01000017">
    <property type="protein sequence ID" value="KKU63825.1"/>
    <property type="molecule type" value="Genomic_DNA"/>
</dbReference>
<evidence type="ECO:0000256" key="1">
    <source>
        <dbReference type="SAM" id="Phobius"/>
    </source>
</evidence>
<accession>A0A0G1V1H3</accession>
<dbReference type="Pfam" id="PF12836">
    <property type="entry name" value="HHH_3"/>
    <property type="match status" value="1"/>
</dbReference>
<dbReference type="PANTHER" id="PTHR21180">
    <property type="entry name" value="ENDONUCLEASE/EXONUCLEASE/PHOSPHATASE FAMILY DOMAIN-CONTAINING PROTEIN 1"/>
    <property type="match status" value="1"/>
</dbReference>
<keyword evidence="1" id="KW-1133">Transmembrane helix</keyword>
<dbReference type="Proteomes" id="UP000034502">
    <property type="component" value="Unassembled WGS sequence"/>
</dbReference>
<comment type="caution">
    <text evidence="3">The sequence shown here is derived from an EMBL/GenBank/DDBJ whole genome shotgun (WGS) entry which is preliminary data.</text>
</comment>